<comment type="caution">
    <text evidence="9">Lacks conserved residue(s) required for the propagation of feature annotation.</text>
</comment>
<keyword evidence="6 10" id="KW-0862">Zinc</keyword>
<sequence>MKTTLLILLFFLSSIVHGQPPVDDLKPDVDRNDFDIKEITAVENRPIRGRKVVGKLIPGDIFSTILEANARFNESIVARKGKVSLYQGDIIANEQTDEIENNSTSPETGGSRKKRAAIKNRRYRWSSRGSTHYIPYIITSSNNHARSQILGAFREWTTKVPCLRFVQRTNQRAYLSFFSGGGCYSMVGMQGGKQAISIGRGCEHHGVIVHEIGHALGFWHEQSRPDRDSYVTIHWNAIKDGVKSNFNKYSSSKIDSYGQPYDYGSIMHYGAYAFSKTRGVPTITKRSGSRTGFGQRNGLSAGDVKQANLMYCRGTRPKPKPKPKPKPRPTSRPTTCRDKSGNCRGWAAKGYCKDGRYISFMVKNCCQSCKSRPVPACTDKNSSNCPGWAKAGYCTHNSYRKFMAANCCRSCRSAGGCRDKETRSRCSNWKSQGFCRQGSRWYDYMKKNCCQTCQ</sequence>
<dbReference type="InterPro" id="IPR003582">
    <property type="entry name" value="ShKT_dom"/>
</dbReference>
<dbReference type="PANTHER" id="PTHR10127:SF780">
    <property type="entry name" value="METALLOENDOPEPTIDASE"/>
    <property type="match status" value="1"/>
</dbReference>
<dbReference type="InterPro" id="IPR034035">
    <property type="entry name" value="Astacin-like_dom"/>
</dbReference>
<keyword evidence="2" id="KW-0245">EGF-like domain</keyword>
<evidence type="ECO:0000313" key="15">
    <source>
        <dbReference type="EMBL" id="QNH72402.1"/>
    </source>
</evidence>
<protein>
    <recommendedName>
        <fullName evidence="11">Metalloendopeptidase</fullName>
        <ecNumber evidence="11">3.4.24.-</ecNumber>
    </recommendedName>
</protein>
<feature type="domain" description="ShKT" evidence="13">
    <location>
        <begin position="377"/>
        <end position="414"/>
    </location>
</feature>
<keyword evidence="3 10" id="KW-0645">Protease</keyword>
<dbReference type="Gene3D" id="1.10.10.1940">
    <property type="match status" value="3"/>
</dbReference>
<dbReference type="CDD" id="cd04280">
    <property type="entry name" value="ZnMc_astacin_like"/>
    <property type="match status" value="1"/>
</dbReference>
<feature type="binding site" evidence="10">
    <location>
        <position position="220"/>
    </location>
    <ligand>
        <name>Zn(2+)</name>
        <dbReference type="ChEBI" id="CHEBI:29105"/>
        <note>catalytic</note>
    </ligand>
</feature>
<dbReference type="PANTHER" id="PTHR10127">
    <property type="entry name" value="DISCOIDIN, CUB, EGF, LAMININ , AND ZINC METALLOPROTEASE DOMAIN CONTAINING"/>
    <property type="match status" value="1"/>
</dbReference>
<proteinExistence type="evidence at transcript level"/>
<dbReference type="GO" id="GO:0004222">
    <property type="term" value="F:metalloendopeptidase activity"/>
    <property type="evidence" value="ECO:0007669"/>
    <property type="project" value="UniProtKB-UniRule"/>
</dbReference>
<dbReference type="PROSITE" id="PS51670">
    <property type="entry name" value="SHKT"/>
    <property type="match status" value="2"/>
</dbReference>
<feature type="binding site" evidence="10">
    <location>
        <position position="214"/>
    </location>
    <ligand>
        <name>Zn(2+)</name>
        <dbReference type="ChEBI" id="CHEBI:29105"/>
        <note>catalytic</note>
    </ligand>
</feature>
<evidence type="ECO:0000256" key="9">
    <source>
        <dbReference type="PROSITE-ProRule" id="PRU01005"/>
    </source>
</evidence>
<comment type="cofactor">
    <cofactor evidence="10 11">
        <name>Zn(2+)</name>
        <dbReference type="ChEBI" id="CHEBI:29105"/>
    </cofactor>
    <text evidence="10 11">Binds 1 zinc ion per subunit.</text>
</comment>
<evidence type="ECO:0000256" key="5">
    <source>
        <dbReference type="ARBA" id="ARBA00022801"/>
    </source>
</evidence>
<evidence type="ECO:0000256" key="1">
    <source>
        <dbReference type="ARBA" id="ARBA00002657"/>
    </source>
</evidence>
<reference evidence="15" key="1">
    <citation type="journal article" date="2020" name="Mar. Drugs">
        <title>Transcriptomic Analysis of Four Cerianthid (Cnidaria, Ceriantharia) Venoms.</title>
        <authorList>
            <person name="Klompen A.M.L."/>
            <person name="Macrander J."/>
            <person name="Reitzel A.M."/>
            <person name="Stampar S.N."/>
        </authorList>
    </citation>
    <scope>NUCLEOTIDE SEQUENCE</scope>
</reference>
<dbReference type="PROSITE" id="PS00652">
    <property type="entry name" value="TNFR_NGFR_1"/>
    <property type="match status" value="1"/>
</dbReference>
<dbReference type="GO" id="GO:0018996">
    <property type="term" value="P:molting cycle, collagen and cuticulin-based cuticle"/>
    <property type="evidence" value="ECO:0007669"/>
    <property type="project" value="UniProtKB-ARBA"/>
</dbReference>
<evidence type="ECO:0000256" key="8">
    <source>
        <dbReference type="ARBA" id="ARBA00023157"/>
    </source>
</evidence>
<dbReference type="GO" id="GO:0006508">
    <property type="term" value="P:proteolysis"/>
    <property type="evidence" value="ECO:0007669"/>
    <property type="project" value="UniProtKB-KW"/>
</dbReference>
<dbReference type="SMART" id="SM00235">
    <property type="entry name" value="ZnMc"/>
    <property type="match status" value="1"/>
</dbReference>
<dbReference type="SUPFAM" id="SSF55486">
    <property type="entry name" value="Metalloproteases ('zincins'), catalytic domain"/>
    <property type="match status" value="1"/>
</dbReference>
<organism evidence="15">
    <name type="scientific">Ceriantheomorphe brasiliensis</name>
    <dbReference type="NCBI Taxonomy" id="1048506"/>
    <lineage>
        <taxon>Eukaryota</taxon>
        <taxon>Metazoa</taxon>
        <taxon>Cnidaria</taxon>
        <taxon>Anthozoa</taxon>
        <taxon>Ceriantharia</taxon>
        <taxon>Spirularia</taxon>
        <taxon>Cerianthidae</taxon>
        <taxon>Ceriantheomorphe</taxon>
    </lineage>
</organism>
<evidence type="ECO:0000259" key="14">
    <source>
        <dbReference type="PROSITE" id="PS51864"/>
    </source>
</evidence>
<dbReference type="FunFam" id="3.40.390.10:FF:000028">
    <property type="entry name" value="Zinc metalloproteinase"/>
    <property type="match status" value="1"/>
</dbReference>
<feature type="active site" evidence="10">
    <location>
        <position position="211"/>
    </location>
</feature>
<dbReference type="EMBL" id="MT747468">
    <property type="protein sequence ID" value="QNH72402.1"/>
    <property type="molecule type" value="mRNA"/>
</dbReference>
<keyword evidence="4 10" id="KW-0479">Metal-binding</keyword>
<keyword evidence="8" id="KW-1015">Disulfide bond</keyword>
<keyword evidence="11" id="KW-0732">Signal</keyword>
<dbReference type="PRINTS" id="PR00480">
    <property type="entry name" value="ASTACIN"/>
</dbReference>
<dbReference type="PROSITE" id="PS51864">
    <property type="entry name" value="ASTACIN"/>
    <property type="match status" value="1"/>
</dbReference>
<evidence type="ECO:0000256" key="3">
    <source>
        <dbReference type="ARBA" id="ARBA00022670"/>
    </source>
</evidence>
<evidence type="ECO:0000259" key="13">
    <source>
        <dbReference type="PROSITE" id="PS51670"/>
    </source>
</evidence>
<feature type="compositionally biased region" description="Basic residues" evidence="12">
    <location>
        <begin position="315"/>
        <end position="329"/>
    </location>
</feature>
<evidence type="ECO:0000256" key="2">
    <source>
        <dbReference type="ARBA" id="ARBA00022536"/>
    </source>
</evidence>
<feature type="signal peptide" evidence="11">
    <location>
        <begin position="1"/>
        <end position="18"/>
    </location>
</feature>
<feature type="domain" description="ShKT" evidence="13">
    <location>
        <begin position="417"/>
        <end position="454"/>
    </location>
</feature>
<feature type="domain" description="Peptidase M12A" evidence="14">
    <location>
        <begin position="116"/>
        <end position="313"/>
    </location>
</feature>
<keyword evidence="5 10" id="KW-0378">Hydrolase</keyword>
<feature type="chain" id="PRO_5029035785" description="Metalloendopeptidase" evidence="11">
    <location>
        <begin position="19"/>
        <end position="454"/>
    </location>
</feature>
<dbReference type="Pfam" id="PF01400">
    <property type="entry name" value="Astacin"/>
    <property type="match status" value="1"/>
</dbReference>
<comment type="function">
    <text evidence="1">Metalloprotease.</text>
</comment>
<dbReference type="EC" id="3.4.24.-" evidence="11"/>
<evidence type="ECO:0000256" key="6">
    <source>
        <dbReference type="ARBA" id="ARBA00022833"/>
    </source>
</evidence>
<dbReference type="GO" id="GO:0008270">
    <property type="term" value="F:zinc ion binding"/>
    <property type="evidence" value="ECO:0007669"/>
    <property type="project" value="UniProtKB-UniRule"/>
</dbReference>
<dbReference type="InterPro" id="IPR006026">
    <property type="entry name" value="Peptidase_Metallo"/>
</dbReference>
<keyword evidence="7 10" id="KW-0482">Metalloprotease</keyword>
<feature type="binding site" evidence="10">
    <location>
        <position position="210"/>
    </location>
    <ligand>
        <name>Zn(2+)</name>
        <dbReference type="ChEBI" id="CHEBI:29105"/>
        <note>catalytic</note>
    </ligand>
</feature>
<reference evidence="15" key="2">
    <citation type="submission" date="2020-07" db="EMBL/GenBank/DDBJ databases">
        <authorList>
            <person name="Klompen A.L."/>
            <person name="Macrander J."/>
            <person name="Reitzel A.M."/>
            <person name="Stampar S.N."/>
        </authorList>
    </citation>
    <scope>NUCLEOTIDE SEQUENCE</scope>
</reference>
<dbReference type="InterPro" id="IPR024079">
    <property type="entry name" value="MetalloPept_cat_dom_sf"/>
</dbReference>
<dbReference type="Pfam" id="PF01549">
    <property type="entry name" value="ShK"/>
    <property type="match status" value="3"/>
</dbReference>
<name>A0A7G7WYR3_9CNID</name>
<dbReference type="InterPro" id="IPR001368">
    <property type="entry name" value="TNFR/NGFR_Cys_rich_reg"/>
</dbReference>
<dbReference type="SMART" id="SM00254">
    <property type="entry name" value="ShKT"/>
    <property type="match status" value="3"/>
</dbReference>
<evidence type="ECO:0000256" key="12">
    <source>
        <dbReference type="SAM" id="MobiDB-lite"/>
    </source>
</evidence>
<accession>A0A7G7WYR3</accession>
<evidence type="ECO:0000256" key="7">
    <source>
        <dbReference type="ARBA" id="ARBA00023049"/>
    </source>
</evidence>
<evidence type="ECO:0000256" key="11">
    <source>
        <dbReference type="RuleBase" id="RU361183"/>
    </source>
</evidence>
<dbReference type="Gene3D" id="3.40.390.10">
    <property type="entry name" value="Collagenase (Catalytic Domain)"/>
    <property type="match status" value="1"/>
</dbReference>
<feature type="region of interest" description="Disordered" evidence="12">
    <location>
        <begin position="97"/>
        <end position="116"/>
    </location>
</feature>
<feature type="region of interest" description="Disordered" evidence="12">
    <location>
        <begin position="313"/>
        <end position="338"/>
    </location>
</feature>
<dbReference type="InterPro" id="IPR001506">
    <property type="entry name" value="Peptidase_M12A"/>
</dbReference>
<evidence type="ECO:0000256" key="10">
    <source>
        <dbReference type="PROSITE-ProRule" id="PRU01211"/>
    </source>
</evidence>
<evidence type="ECO:0000256" key="4">
    <source>
        <dbReference type="ARBA" id="ARBA00022723"/>
    </source>
</evidence>
<dbReference type="AlphaFoldDB" id="A0A7G7WYR3"/>